<dbReference type="Pfam" id="PF04545">
    <property type="entry name" value="Sigma70_r4"/>
    <property type="match status" value="1"/>
</dbReference>
<dbReference type="Gene3D" id="1.10.10.10">
    <property type="entry name" value="Winged helix-like DNA-binding domain superfamily/Winged helix DNA-binding domain"/>
    <property type="match status" value="1"/>
</dbReference>
<proteinExistence type="inferred from homology"/>
<keyword evidence="5" id="KW-0804">Transcription</keyword>
<comment type="similarity">
    <text evidence="1">Belongs to the sigma-70 factor family. ECF subfamily.</text>
</comment>
<evidence type="ECO:0000256" key="2">
    <source>
        <dbReference type="ARBA" id="ARBA00023015"/>
    </source>
</evidence>
<keyword evidence="4" id="KW-0238">DNA-binding</keyword>
<feature type="domain" description="RNA polymerase sigma-70 region 2" evidence="6">
    <location>
        <begin position="21"/>
        <end position="88"/>
    </location>
</feature>
<dbReference type="AlphaFoldDB" id="W0DMI1"/>
<dbReference type="SUPFAM" id="SSF88659">
    <property type="entry name" value="Sigma3 and sigma4 domains of RNA polymerase sigma factors"/>
    <property type="match status" value="1"/>
</dbReference>
<dbReference type="GO" id="GO:0006352">
    <property type="term" value="P:DNA-templated transcription initiation"/>
    <property type="evidence" value="ECO:0007669"/>
    <property type="project" value="InterPro"/>
</dbReference>
<feature type="domain" description="RNA polymerase sigma-70 region 4" evidence="7">
    <location>
        <begin position="134"/>
        <end position="183"/>
    </location>
</feature>
<dbReference type="Proteomes" id="UP000005289">
    <property type="component" value="Chromosome"/>
</dbReference>
<evidence type="ECO:0000256" key="3">
    <source>
        <dbReference type="ARBA" id="ARBA00023082"/>
    </source>
</evidence>
<dbReference type="InterPro" id="IPR039425">
    <property type="entry name" value="RNA_pol_sigma-70-like"/>
</dbReference>
<dbReference type="PANTHER" id="PTHR43133">
    <property type="entry name" value="RNA POLYMERASE ECF-TYPE SIGMA FACTO"/>
    <property type="match status" value="1"/>
</dbReference>
<gene>
    <name evidence="8" type="ORF">THITH_07775</name>
</gene>
<dbReference type="EMBL" id="CP007029">
    <property type="protein sequence ID" value="AHE98178.1"/>
    <property type="molecule type" value="Genomic_DNA"/>
</dbReference>
<reference evidence="8 9" key="1">
    <citation type="submission" date="2013-12" db="EMBL/GenBank/DDBJ databases">
        <authorList>
            <consortium name="DOE Joint Genome Institute"/>
            <person name="Muyzer G."/>
            <person name="Huntemann M."/>
            <person name="Han J."/>
            <person name="Chen A."/>
            <person name="Kyrpides N."/>
            <person name="Mavromatis K."/>
            <person name="Markowitz V."/>
            <person name="Palaniappan K."/>
            <person name="Ivanova N."/>
            <person name="Schaumberg A."/>
            <person name="Pati A."/>
            <person name="Liolios K."/>
            <person name="Nordberg H.P."/>
            <person name="Cantor M.N."/>
            <person name="Hua S.X."/>
            <person name="Woyke T."/>
        </authorList>
    </citation>
    <scope>NUCLEOTIDE SEQUENCE [LARGE SCALE GENOMIC DNA]</scope>
    <source>
        <strain evidence="8 9">ARh 1</strain>
    </source>
</reference>
<evidence type="ECO:0000313" key="8">
    <source>
        <dbReference type="EMBL" id="AHE98178.1"/>
    </source>
</evidence>
<keyword evidence="2" id="KW-0805">Transcription regulation</keyword>
<dbReference type="OrthoDB" id="9784272at2"/>
<evidence type="ECO:0000256" key="5">
    <source>
        <dbReference type="ARBA" id="ARBA00023163"/>
    </source>
</evidence>
<dbReference type="NCBIfam" id="TIGR02937">
    <property type="entry name" value="sigma70-ECF"/>
    <property type="match status" value="1"/>
</dbReference>
<accession>W0DMI1</accession>
<evidence type="ECO:0000256" key="4">
    <source>
        <dbReference type="ARBA" id="ARBA00023125"/>
    </source>
</evidence>
<dbReference type="InterPro" id="IPR014284">
    <property type="entry name" value="RNA_pol_sigma-70_dom"/>
</dbReference>
<dbReference type="Pfam" id="PF04542">
    <property type="entry name" value="Sigma70_r2"/>
    <property type="match status" value="1"/>
</dbReference>
<dbReference type="GO" id="GO:0003677">
    <property type="term" value="F:DNA binding"/>
    <property type="evidence" value="ECO:0007669"/>
    <property type="project" value="UniProtKB-KW"/>
</dbReference>
<protein>
    <submittedName>
        <fullName evidence="8">RNA polymerase sigma factor</fullName>
    </submittedName>
</protein>
<keyword evidence="9" id="KW-1185">Reference proteome</keyword>
<dbReference type="InterPro" id="IPR036388">
    <property type="entry name" value="WH-like_DNA-bd_sf"/>
</dbReference>
<evidence type="ECO:0000259" key="6">
    <source>
        <dbReference type="Pfam" id="PF04542"/>
    </source>
</evidence>
<evidence type="ECO:0000259" key="7">
    <source>
        <dbReference type="Pfam" id="PF04545"/>
    </source>
</evidence>
<keyword evidence="3" id="KW-0731">Sigma factor</keyword>
<dbReference type="STRING" id="713585.THITH_07775"/>
<dbReference type="PANTHER" id="PTHR43133:SF62">
    <property type="entry name" value="RNA POLYMERASE SIGMA FACTOR SIGZ"/>
    <property type="match status" value="1"/>
</dbReference>
<dbReference type="KEGG" id="tti:THITH_07775"/>
<dbReference type="HOGENOM" id="CLU_047691_9_3_6"/>
<dbReference type="GO" id="GO:0016987">
    <property type="term" value="F:sigma factor activity"/>
    <property type="evidence" value="ECO:0007669"/>
    <property type="project" value="UniProtKB-KW"/>
</dbReference>
<dbReference type="InterPro" id="IPR013325">
    <property type="entry name" value="RNA_pol_sigma_r2"/>
</dbReference>
<organism evidence="8 9">
    <name type="scientific">Thioalkalivibrio paradoxus ARh 1</name>
    <dbReference type="NCBI Taxonomy" id="713585"/>
    <lineage>
        <taxon>Bacteria</taxon>
        <taxon>Pseudomonadati</taxon>
        <taxon>Pseudomonadota</taxon>
        <taxon>Gammaproteobacteria</taxon>
        <taxon>Chromatiales</taxon>
        <taxon>Ectothiorhodospiraceae</taxon>
        <taxon>Thioalkalivibrio</taxon>
    </lineage>
</organism>
<dbReference type="SUPFAM" id="SSF88946">
    <property type="entry name" value="Sigma2 domain of RNA polymerase sigma factors"/>
    <property type="match status" value="1"/>
</dbReference>
<dbReference type="Gene3D" id="1.10.1740.10">
    <property type="match status" value="1"/>
</dbReference>
<dbReference type="InterPro" id="IPR007627">
    <property type="entry name" value="RNA_pol_sigma70_r2"/>
</dbReference>
<evidence type="ECO:0000313" key="9">
    <source>
        <dbReference type="Proteomes" id="UP000005289"/>
    </source>
</evidence>
<dbReference type="InterPro" id="IPR007630">
    <property type="entry name" value="RNA_pol_sigma70_r4"/>
</dbReference>
<sequence length="188" mass="21139">MDTERLLGKVAQGDEEALAALYDQTLNRLWGVTMRMVADPEAAQEIVSDSYLQIWNQAGRFDPSRGSGIGWMLMIARSRAIDHLRRERGWRQHQALDTVDENPRMSASTSTDDTRDDPESLLASLQSATALHHALATLDNRAHRLLGLAFFNGMTHAEIASHTGEPLGTIKSCIRRTQLQLREILRRH</sequence>
<evidence type="ECO:0000256" key="1">
    <source>
        <dbReference type="ARBA" id="ARBA00010641"/>
    </source>
</evidence>
<name>W0DMI1_9GAMM</name>
<dbReference type="InterPro" id="IPR013324">
    <property type="entry name" value="RNA_pol_sigma_r3/r4-like"/>
</dbReference>
<dbReference type="RefSeq" id="WP_006747694.1">
    <property type="nucleotide sequence ID" value="NZ_CP007029.1"/>
</dbReference>